<comment type="caution">
    <text evidence="2">The sequence shown here is derived from an EMBL/GenBank/DDBJ whole genome shotgun (WGS) entry which is preliminary data.</text>
</comment>
<protein>
    <submittedName>
        <fullName evidence="2">Uncharacterized protein</fullName>
    </submittedName>
</protein>
<reference evidence="2 3" key="1">
    <citation type="submission" date="2019-03" db="EMBL/GenBank/DDBJ databases">
        <title>First draft genome of Liparis tanakae, snailfish: a comprehensive survey of snailfish specific genes.</title>
        <authorList>
            <person name="Kim W."/>
            <person name="Song I."/>
            <person name="Jeong J.-H."/>
            <person name="Kim D."/>
            <person name="Kim S."/>
            <person name="Ryu S."/>
            <person name="Song J.Y."/>
            <person name="Lee S.K."/>
        </authorList>
    </citation>
    <scope>NUCLEOTIDE SEQUENCE [LARGE SCALE GENOMIC DNA]</scope>
    <source>
        <tissue evidence="2">Muscle</tissue>
    </source>
</reference>
<keyword evidence="3" id="KW-1185">Reference proteome</keyword>
<evidence type="ECO:0000313" key="2">
    <source>
        <dbReference type="EMBL" id="TNN24992.1"/>
    </source>
</evidence>
<feature type="compositionally biased region" description="Basic and acidic residues" evidence="1">
    <location>
        <begin position="128"/>
        <end position="140"/>
    </location>
</feature>
<proteinExistence type="predicted"/>
<dbReference type="AlphaFoldDB" id="A0A4Z2E9Q1"/>
<evidence type="ECO:0000256" key="1">
    <source>
        <dbReference type="SAM" id="MobiDB-lite"/>
    </source>
</evidence>
<sequence>MSNITRHVVDVAVVTGKLPDDPSGFHVDHQEPPELEQPIRARAERQLVQGVRGDASHRPAVSWSGGGGVSDGRRSIDQSQQRTGGGTFSIVAVATAVLAGLQVVGVDAAAGRANHSEVTAGSDVDGLGGDRKSRDHERGRSFRGTRA</sequence>
<name>A0A4Z2E9Q1_9TELE</name>
<accession>A0A4Z2E9Q1</accession>
<feature type="region of interest" description="Disordered" evidence="1">
    <location>
        <begin position="111"/>
        <end position="147"/>
    </location>
</feature>
<feature type="region of interest" description="Disordered" evidence="1">
    <location>
        <begin position="50"/>
        <end position="84"/>
    </location>
</feature>
<gene>
    <name evidence="2" type="ORF">EYF80_064880</name>
</gene>
<organism evidence="2 3">
    <name type="scientific">Liparis tanakae</name>
    <name type="common">Tanaka's snailfish</name>
    <dbReference type="NCBI Taxonomy" id="230148"/>
    <lineage>
        <taxon>Eukaryota</taxon>
        <taxon>Metazoa</taxon>
        <taxon>Chordata</taxon>
        <taxon>Craniata</taxon>
        <taxon>Vertebrata</taxon>
        <taxon>Euteleostomi</taxon>
        <taxon>Actinopterygii</taxon>
        <taxon>Neopterygii</taxon>
        <taxon>Teleostei</taxon>
        <taxon>Neoteleostei</taxon>
        <taxon>Acanthomorphata</taxon>
        <taxon>Eupercaria</taxon>
        <taxon>Perciformes</taxon>
        <taxon>Cottioidei</taxon>
        <taxon>Cottales</taxon>
        <taxon>Liparidae</taxon>
        <taxon>Liparis</taxon>
    </lineage>
</organism>
<dbReference type="EMBL" id="SRLO01013749">
    <property type="protein sequence ID" value="TNN24992.1"/>
    <property type="molecule type" value="Genomic_DNA"/>
</dbReference>
<dbReference type="Proteomes" id="UP000314294">
    <property type="component" value="Unassembled WGS sequence"/>
</dbReference>
<evidence type="ECO:0000313" key="3">
    <source>
        <dbReference type="Proteomes" id="UP000314294"/>
    </source>
</evidence>